<name>A0ABQ4P9Q1_9GAMM</name>
<sequence>MKRLFVSLGLIAALLFAAIVSGNERREFNQTIENMGLKISPSTLAYSADVEQGKQLASTRCIACHGATMLKLMPSYPMLEGQKAAYLFKQLVAFKHGERSNPIMQGQAAMLSEQQMKDVALYYSQQPTLTLR</sequence>
<dbReference type="PROSITE" id="PS51007">
    <property type="entry name" value="CYTC"/>
    <property type="match status" value="1"/>
</dbReference>
<gene>
    <name evidence="8" type="ORF">TUM4630_09500</name>
</gene>
<dbReference type="InterPro" id="IPR050597">
    <property type="entry name" value="Cytochrome_c_Oxidase_Subunit"/>
</dbReference>
<keyword evidence="1" id="KW-0813">Transport</keyword>
<evidence type="ECO:0000256" key="2">
    <source>
        <dbReference type="ARBA" id="ARBA00022617"/>
    </source>
</evidence>
<evidence type="ECO:0000313" key="8">
    <source>
        <dbReference type="EMBL" id="GIU44254.1"/>
    </source>
</evidence>
<evidence type="ECO:0000256" key="3">
    <source>
        <dbReference type="ARBA" id="ARBA00022723"/>
    </source>
</evidence>
<protein>
    <recommendedName>
        <fullName evidence="7">Cytochrome c domain-containing protein</fullName>
    </recommendedName>
</protein>
<evidence type="ECO:0000256" key="1">
    <source>
        <dbReference type="ARBA" id="ARBA00022448"/>
    </source>
</evidence>
<evidence type="ECO:0000256" key="6">
    <source>
        <dbReference type="PROSITE-ProRule" id="PRU00433"/>
    </source>
</evidence>
<keyword evidence="3 6" id="KW-0479">Metal-binding</keyword>
<evidence type="ECO:0000256" key="4">
    <source>
        <dbReference type="ARBA" id="ARBA00022982"/>
    </source>
</evidence>
<dbReference type="PANTHER" id="PTHR33751:SF9">
    <property type="entry name" value="CYTOCHROME C4"/>
    <property type="match status" value="1"/>
</dbReference>
<dbReference type="InterPro" id="IPR009056">
    <property type="entry name" value="Cyt_c-like_dom"/>
</dbReference>
<feature type="domain" description="Cytochrome c" evidence="7">
    <location>
        <begin position="48"/>
        <end position="127"/>
    </location>
</feature>
<evidence type="ECO:0000256" key="5">
    <source>
        <dbReference type="ARBA" id="ARBA00023004"/>
    </source>
</evidence>
<keyword evidence="5 6" id="KW-0408">Iron</keyword>
<keyword evidence="9" id="KW-1185">Reference proteome</keyword>
<accession>A0ABQ4P9Q1</accession>
<dbReference type="RefSeq" id="WP_110456072.1">
    <property type="nucleotide sequence ID" value="NZ_BPFB01000008.1"/>
</dbReference>
<evidence type="ECO:0000259" key="7">
    <source>
        <dbReference type="PROSITE" id="PS51007"/>
    </source>
</evidence>
<proteinExistence type="predicted"/>
<evidence type="ECO:0000313" key="9">
    <source>
        <dbReference type="Proteomes" id="UP000761574"/>
    </source>
</evidence>
<organism evidence="8 9">
    <name type="scientific">Shewanella algidipiscicola</name>
    <dbReference type="NCBI Taxonomy" id="614070"/>
    <lineage>
        <taxon>Bacteria</taxon>
        <taxon>Pseudomonadati</taxon>
        <taxon>Pseudomonadota</taxon>
        <taxon>Gammaproteobacteria</taxon>
        <taxon>Alteromonadales</taxon>
        <taxon>Shewanellaceae</taxon>
        <taxon>Shewanella</taxon>
    </lineage>
</organism>
<dbReference type="Proteomes" id="UP000761574">
    <property type="component" value="Unassembled WGS sequence"/>
</dbReference>
<dbReference type="PANTHER" id="PTHR33751">
    <property type="entry name" value="CBB3-TYPE CYTOCHROME C OXIDASE SUBUNIT FIXP"/>
    <property type="match status" value="1"/>
</dbReference>
<comment type="caution">
    <text evidence="8">The sequence shown here is derived from an EMBL/GenBank/DDBJ whole genome shotgun (WGS) entry which is preliminary data.</text>
</comment>
<keyword evidence="2 6" id="KW-0349">Heme</keyword>
<dbReference type="Gene3D" id="1.10.760.10">
    <property type="entry name" value="Cytochrome c-like domain"/>
    <property type="match status" value="1"/>
</dbReference>
<dbReference type="Pfam" id="PF00034">
    <property type="entry name" value="Cytochrom_C"/>
    <property type="match status" value="1"/>
</dbReference>
<reference evidence="8 9" key="1">
    <citation type="submission" date="2021-05" db="EMBL/GenBank/DDBJ databases">
        <title>Molecular characterization for Shewanella algae harboring chromosomal blaOXA-55-like strains isolated from clinical and environment sample.</title>
        <authorList>
            <person name="Ohama Y."/>
            <person name="Aoki K."/>
            <person name="Harada S."/>
            <person name="Moriya K."/>
            <person name="Ishii Y."/>
            <person name="Tateda K."/>
        </authorList>
    </citation>
    <scope>NUCLEOTIDE SEQUENCE [LARGE SCALE GENOMIC DNA]</scope>
    <source>
        <strain evidence="8 9">LMG 23746</strain>
    </source>
</reference>
<dbReference type="InterPro" id="IPR036909">
    <property type="entry name" value="Cyt_c-like_dom_sf"/>
</dbReference>
<dbReference type="SUPFAM" id="SSF46626">
    <property type="entry name" value="Cytochrome c"/>
    <property type="match status" value="1"/>
</dbReference>
<keyword evidence="4" id="KW-0249">Electron transport</keyword>
<dbReference type="EMBL" id="BPFB01000008">
    <property type="protein sequence ID" value="GIU44254.1"/>
    <property type="molecule type" value="Genomic_DNA"/>
</dbReference>